<dbReference type="WBParaSite" id="ES5_v2.g29711.t1">
    <property type="protein sequence ID" value="ES5_v2.g29711.t1"/>
    <property type="gene ID" value="ES5_v2.g29711"/>
</dbReference>
<organism evidence="1 2">
    <name type="scientific">Panagrolaimus sp. ES5</name>
    <dbReference type="NCBI Taxonomy" id="591445"/>
    <lineage>
        <taxon>Eukaryota</taxon>
        <taxon>Metazoa</taxon>
        <taxon>Ecdysozoa</taxon>
        <taxon>Nematoda</taxon>
        <taxon>Chromadorea</taxon>
        <taxon>Rhabditida</taxon>
        <taxon>Tylenchina</taxon>
        <taxon>Panagrolaimomorpha</taxon>
        <taxon>Panagrolaimoidea</taxon>
        <taxon>Panagrolaimidae</taxon>
        <taxon>Panagrolaimus</taxon>
    </lineage>
</organism>
<protein>
    <submittedName>
        <fullName evidence="2">SET domain-containing protein</fullName>
    </submittedName>
</protein>
<evidence type="ECO:0000313" key="1">
    <source>
        <dbReference type="Proteomes" id="UP000887579"/>
    </source>
</evidence>
<evidence type="ECO:0000313" key="2">
    <source>
        <dbReference type="WBParaSite" id="ES5_v2.g29711.t1"/>
    </source>
</evidence>
<accession>A0AC34GJ97</accession>
<name>A0AC34GJ97_9BILA</name>
<proteinExistence type="predicted"/>
<dbReference type="Proteomes" id="UP000887579">
    <property type="component" value="Unplaced"/>
</dbReference>
<sequence length="160" mass="17709">MFLESEKVNPQIDVADYSGPIEIANIPGKGRGIVASRDIKEGTLLVVSKAFSTSLCQDYPSLLVELKKFKKGTASADQILQVTQIMKNLQNNPNFGKEVYDLYADDLERDIDLPFGVIDAARVQQISACNTFATADLGENSEMIDKIRLFIVPSYFNHSC</sequence>
<reference evidence="2" key="1">
    <citation type="submission" date="2022-11" db="UniProtKB">
        <authorList>
            <consortium name="WormBaseParasite"/>
        </authorList>
    </citation>
    <scope>IDENTIFICATION</scope>
</reference>